<comment type="caution">
    <text evidence="1">The sequence shown here is derived from an EMBL/GenBank/DDBJ whole genome shotgun (WGS) entry which is preliminary data.</text>
</comment>
<sequence>MLKSYGAFVYLHGDDDLIIGTRSGPGAGVMIDWDIPVSRLSLREVSNKKLGEVIRGALMRGRNIPLPNYKDGEAKHMELRGVKTRKALYRNTKCPTVAFVQGEIIIGADRQYGVGCYEPIPGTDVRLPESASDEEIGQAVRNALNQSVG</sequence>
<dbReference type="Gene3D" id="3.40.1590.10">
    <property type="entry name" value="NMB0488-like"/>
    <property type="match status" value="1"/>
</dbReference>
<dbReference type="RefSeq" id="WP_081945093.1">
    <property type="nucleotide sequence ID" value="NZ_JACHET010000001.1"/>
</dbReference>
<dbReference type="Pfam" id="PF07262">
    <property type="entry name" value="CdiI"/>
    <property type="match status" value="1"/>
</dbReference>
<dbReference type="SUPFAM" id="SSF160207">
    <property type="entry name" value="NMB0488-like"/>
    <property type="match status" value="1"/>
</dbReference>
<proteinExistence type="predicted"/>
<organism evidence="1 2">
    <name type="scientific">Oleiagrimonas soli</name>
    <dbReference type="NCBI Taxonomy" id="1543381"/>
    <lineage>
        <taxon>Bacteria</taxon>
        <taxon>Pseudomonadati</taxon>
        <taxon>Pseudomonadota</taxon>
        <taxon>Gammaproteobacteria</taxon>
        <taxon>Lysobacterales</taxon>
        <taxon>Rhodanobacteraceae</taxon>
        <taxon>Oleiagrimonas</taxon>
    </lineage>
</organism>
<dbReference type="InterPro" id="IPR009888">
    <property type="entry name" value="CdiI_Proteobact"/>
</dbReference>
<dbReference type="Proteomes" id="UP000560000">
    <property type="component" value="Unassembled WGS sequence"/>
</dbReference>
<dbReference type="AlphaFoldDB" id="A0A841KPR6"/>
<gene>
    <name evidence="1" type="ORF">HNQ86_001299</name>
</gene>
<evidence type="ECO:0000313" key="1">
    <source>
        <dbReference type="EMBL" id="MBB6183954.1"/>
    </source>
</evidence>
<dbReference type="EMBL" id="JACHET010000001">
    <property type="protein sequence ID" value="MBB6183954.1"/>
    <property type="molecule type" value="Genomic_DNA"/>
</dbReference>
<dbReference type="InterPro" id="IPR037891">
    <property type="entry name" value="Cdil-like_sf"/>
</dbReference>
<protein>
    <submittedName>
        <fullName evidence="1">Uncharacterized protein</fullName>
    </submittedName>
</protein>
<reference evidence="1 2" key="1">
    <citation type="submission" date="2020-08" db="EMBL/GenBank/DDBJ databases">
        <title>Genomic Encyclopedia of Type Strains, Phase IV (KMG-IV): sequencing the most valuable type-strain genomes for metagenomic binning, comparative biology and taxonomic classification.</title>
        <authorList>
            <person name="Goeker M."/>
        </authorList>
    </citation>
    <scope>NUCLEOTIDE SEQUENCE [LARGE SCALE GENOMIC DNA]</scope>
    <source>
        <strain evidence="1 2">DSM 107085</strain>
    </source>
</reference>
<evidence type="ECO:0000313" key="2">
    <source>
        <dbReference type="Proteomes" id="UP000560000"/>
    </source>
</evidence>
<accession>A0A841KPR6</accession>
<name>A0A841KPR6_9GAMM</name>